<feature type="region of interest" description="Disordered" evidence="1">
    <location>
        <begin position="206"/>
        <end position="265"/>
    </location>
</feature>
<dbReference type="eggNOG" id="ENOG502QQ26">
    <property type="taxonomic scope" value="Eukaryota"/>
</dbReference>
<dbReference type="OrthoDB" id="1935547at2759"/>
<proteinExistence type="predicted"/>
<keyword evidence="3" id="KW-1185">Reference proteome</keyword>
<dbReference type="OMA" id="YLNICFR"/>
<evidence type="ECO:0000256" key="1">
    <source>
        <dbReference type="SAM" id="MobiDB-lite"/>
    </source>
</evidence>
<evidence type="ECO:0000313" key="3">
    <source>
        <dbReference type="Proteomes" id="UP000000226"/>
    </source>
</evidence>
<evidence type="ECO:0000313" key="2">
    <source>
        <dbReference type="EMBL" id="ESW23387.1"/>
    </source>
</evidence>
<organism evidence="2 3">
    <name type="scientific">Phaseolus vulgaris</name>
    <name type="common">Kidney bean</name>
    <name type="synonym">French bean</name>
    <dbReference type="NCBI Taxonomy" id="3885"/>
    <lineage>
        <taxon>Eukaryota</taxon>
        <taxon>Viridiplantae</taxon>
        <taxon>Streptophyta</taxon>
        <taxon>Embryophyta</taxon>
        <taxon>Tracheophyta</taxon>
        <taxon>Spermatophyta</taxon>
        <taxon>Magnoliopsida</taxon>
        <taxon>eudicotyledons</taxon>
        <taxon>Gunneridae</taxon>
        <taxon>Pentapetalae</taxon>
        <taxon>rosids</taxon>
        <taxon>fabids</taxon>
        <taxon>Fabales</taxon>
        <taxon>Fabaceae</taxon>
        <taxon>Papilionoideae</taxon>
        <taxon>50 kb inversion clade</taxon>
        <taxon>NPAAA clade</taxon>
        <taxon>indigoferoid/millettioid clade</taxon>
        <taxon>Phaseoleae</taxon>
        <taxon>Phaseolus</taxon>
    </lineage>
</organism>
<accession>V7BZN8</accession>
<dbReference type="PRINTS" id="PR01217">
    <property type="entry name" value="PRICHEXTENSN"/>
</dbReference>
<dbReference type="EMBL" id="CM002291">
    <property type="protein sequence ID" value="ESW23387.1"/>
    <property type="molecule type" value="Genomic_DNA"/>
</dbReference>
<dbReference type="PANTHER" id="PTHR47273">
    <property type="entry name" value="EXPRESSED PROTEIN"/>
    <property type="match status" value="1"/>
</dbReference>
<reference evidence="3" key="1">
    <citation type="journal article" date="2014" name="Nat. Genet.">
        <title>A reference genome for common bean and genome-wide analysis of dual domestications.</title>
        <authorList>
            <person name="Schmutz J."/>
            <person name="McClean P.E."/>
            <person name="Mamidi S."/>
            <person name="Wu G.A."/>
            <person name="Cannon S.B."/>
            <person name="Grimwood J."/>
            <person name="Jenkins J."/>
            <person name="Shu S."/>
            <person name="Song Q."/>
            <person name="Chavarro C."/>
            <person name="Torres-Torres M."/>
            <person name="Geffroy V."/>
            <person name="Moghaddam S.M."/>
            <person name="Gao D."/>
            <person name="Abernathy B."/>
            <person name="Barry K."/>
            <person name="Blair M."/>
            <person name="Brick M.A."/>
            <person name="Chovatia M."/>
            <person name="Gepts P."/>
            <person name="Goodstein D.M."/>
            <person name="Gonzales M."/>
            <person name="Hellsten U."/>
            <person name="Hyten D.L."/>
            <person name="Jia G."/>
            <person name="Kelly J.D."/>
            <person name="Kudrna D."/>
            <person name="Lee R."/>
            <person name="Richard M.M."/>
            <person name="Miklas P.N."/>
            <person name="Osorno J.M."/>
            <person name="Rodrigues J."/>
            <person name="Thareau V."/>
            <person name="Urrea C.A."/>
            <person name="Wang M."/>
            <person name="Yu Y."/>
            <person name="Zhang M."/>
            <person name="Wing R.A."/>
            <person name="Cregan P.B."/>
            <person name="Rokhsar D.S."/>
            <person name="Jackson S.A."/>
        </authorList>
    </citation>
    <scope>NUCLEOTIDE SEQUENCE [LARGE SCALE GENOMIC DNA]</scope>
    <source>
        <strain evidence="3">cv. G19833</strain>
    </source>
</reference>
<dbReference type="Pfam" id="PF01190">
    <property type="entry name" value="Pollen_Ole_e_1"/>
    <property type="match status" value="1"/>
</dbReference>
<dbReference type="Proteomes" id="UP000000226">
    <property type="component" value="Chromosome 4"/>
</dbReference>
<evidence type="ECO:0008006" key="4">
    <source>
        <dbReference type="Google" id="ProtNLM"/>
    </source>
</evidence>
<name>V7BZN8_PHAVU</name>
<dbReference type="AlphaFoldDB" id="V7BZN8"/>
<dbReference type="Gramene" id="ESW23387">
    <property type="protein sequence ID" value="ESW23387"/>
    <property type="gene ID" value="PHAVU_004G042700g"/>
</dbReference>
<dbReference type="SMR" id="V7BZN8"/>
<protein>
    <recommendedName>
        <fullName evidence="4">Pollen Ole e 1 allergen and extensin family protein</fullName>
    </recommendedName>
</protein>
<dbReference type="PANTHER" id="PTHR47273:SF4">
    <property type="entry name" value="EXPRESSED PROTEIN"/>
    <property type="match status" value="1"/>
</dbReference>
<sequence length="265" mass="28789">MCCVSEVQDNKFSSAVVVGGTVFCDTCSQHDFNPKTHFISGAKVGVECKVGHSIPSFKKEVVTDKYGEFKVKLPFKVRRHAKTIKGCTFKLISSSEPHCDVPALSTSSSVSLIATKQGEHIFSAGFFSFKPIRKPSFCNQKQSVPNPSPSDKNSVVDTFFPPYPWLPFPNPLLPPPNFPPNPLLPFPNFPPNPLLPFPNFPPNPLLPPLQPSPPILPPSPLPPPLSPYPVQPPPTPLPPSPLPPPLTPNPVQPPPTPLPPHSSHL</sequence>
<gene>
    <name evidence="2" type="ORF">PHAVU_004G042700g</name>
</gene>